<name>A0ABY5ZWF9_9BURK</name>
<dbReference type="NCBIfam" id="TIGR02532">
    <property type="entry name" value="IV_pilin_GFxxxE"/>
    <property type="match status" value="1"/>
</dbReference>
<evidence type="ECO:0000256" key="4">
    <source>
        <dbReference type="ARBA" id="ARBA00022481"/>
    </source>
</evidence>
<evidence type="ECO:0000256" key="11">
    <source>
        <dbReference type="SAM" id="Phobius"/>
    </source>
</evidence>
<sequence>MNSIVLINLLKHQRGRRHSGLTAVELMVVVSVLAIIASLAVPSASGLLQRWRVRQSLEAMHSAVFLARSEAIKRSGLVALQRIAGSGHCRAQATSSDWSCGWQVCVHALGQQQCADDAPIVQRFETPPGLQVQRNSLGEGIRFDRWGMPVAGFAFALLPEGKTLEHPATKGLCTSRGGRVRVVDGPTCSPRI</sequence>
<evidence type="ECO:0000256" key="1">
    <source>
        <dbReference type="ARBA" id="ARBA00004377"/>
    </source>
</evidence>
<organism evidence="13 14">
    <name type="scientific">Comamonas squillarum</name>
    <dbReference type="NCBI Taxonomy" id="2977320"/>
    <lineage>
        <taxon>Bacteria</taxon>
        <taxon>Pseudomonadati</taxon>
        <taxon>Pseudomonadota</taxon>
        <taxon>Betaproteobacteria</taxon>
        <taxon>Burkholderiales</taxon>
        <taxon>Comamonadaceae</taxon>
        <taxon>Comamonas</taxon>
    </lineage>
</organism>
<protein>
    <recommendedName>
        <fullName evidence="2">Type II secretion system protein H</fullName>
    </recommendedName>
    <alternativeName>
        <fullName evidence="10">General secretion pathway protein H</fullName>
    </alternativeName>
</protein>
<keyword evidence="6 11" id="KW-0812">Transmembrane</keyword>
<accession>A0ABY5ZWF9</accession>
<comment type="similarity">
    <text evidence="9">Belongs to the GSP H family.</text>
</comment>
<dbReference type="Gene3D" id="3.55.40.10">
    <property type="entry name" value="minor pseudopilin epsh domain"/>
    <property type="match status" value="1"/>
</dbReference>
<evidence type="ECO:0000256" key="10">
    <source>
        <dbReference type="ARBA" id="ARBA00030775"/>
    </source>
</evidence>
<dbReference type="SUPFAM" id="SSF54523">
    <property type="entry name" value="Pili subunits"/>
    <property type="match status" value="1"/>
</dbReference>
<keyword evidence="4" id="KW-0488">Methylation</keyword>
<reference evidence="13" key="1">
    <citation type="submission" date="2022-09" db="EMBL/GenBank/DDBJ databases">
        <title>Bacterial diversity in gut of crayfish and pufferfish.</title>
        <authorList>
            <person name="Huang Y."/>
        </authorList>
    </citation>
    <scope>NUCLEOTIDE SEQUENCE</scope>
    <source>
        <strain evidence="13">PR12</strain>
    </source>
</reference>
<evidence type="ECO:0000256" key="5">
    <source>
        <dbReference type="ARBA" id="ARBA00022519"/>
    </source>
</evidence>
<dbReference type="Proteomes" id="UP001058290">
    <property type="component" value="Chromosome"/>
</dbReference>
<dbReference type="InterPro" id="IPR045584">
    <property type="entry name" value="Pilin-like"/>
</dbReference>
<evidence type="ECO:0000313" key="13">
    <source>
        <dbReference type="EMBL" id="UXC18325.1"/>
    </source>
</evidence>
<evidence type="ECO:0000256" key="2">
    <source>
        <dbReference type="ARBA" id="ARBA00021549"/>
    </source>
</evidence>
<keyword evidence="5" id="KW-0997">Cell inner membrane</keyword>
<comment type="subcellular location">
    <subcellularLocation>
        <location evidence="1">Cell inner membrane</location>
        <topology evidence="1">Single-pass membrane protein</topology>
    </subcellularLocation>
</comment>
<evidence type="ECO:0000256" key="9">
    <source>
        <dbReference type="ARBA" id="ARBA00025772"/>
    </source>
</evidence>
<keyword evidence="3" id="KW-1003">Cell membrane</keyword>
<keyword evidence="8 11" id="KW-0472">Membrane</keyword>
<gene>
    <name evidence="13" type="ORF">N4T19_21995</name>
</gene>
<feature type="transmembrane region" description="Helical" evidence="11">
    <location>
        <begin position="21"/>
        <end position="41"/>
    </location>
</feature>
<evidence type="ECO:0000256" key="3">
    <source>
        <dbReference type="ARBA" id="ARBA00022475"/>
    </source>
</evidence>
<evidence type="ECO:0000256" key="6">
    <source>
        <dbReference type="ARBA" id="ARBA00022692"/>
    </source>
</evidence>
<keyword evidence="7 11" id="KW-1133">Transmembrane helix</keyword>
<dbReference type="InterPro" id="IPR012902">
    <property type="entry name" value="N_methyl_site"/>
</dbReference>
<evidence type="ECO:0000313" key="14">
    <source>
        <dbReference type="Proteomes" id="UP001058290"/>
    </source>
</evidence>
<keyword evidence="14" id="KW-1185">Reference proteome</keyword>
<evidence type="ECO:0000256" key="8">
    <source>
        <dbReference type="ARBA" id="ARBA00023136"/>
    </source>
</evidence>
<dbReference type="RefSeq" id="WP_260719006.1">
    <property type="nucleotide sequence ID" value="NZ_CP104377.1"/>
</dbReference>
<dbReference type="EMBL" id="CP104377">
    <property type="protein sequence ID" value="UXC18325.1"/>
    <property type="molecule type" value="Genomic_DNA"/>
</dbReference>
<dbReference type="Pfam" id="PF12019">
    <property type="entry name" value="GspH"/>
    <property type="match status" value="1"/>
</dbReference>
<feature type="domain" description="General secretion pathway GspH" evidence="12">
    <location>
        <begin position="58"/>
        <end position="157"/>
    </location>
</feature>
<evidence type="ECO:0000259" key="12">
    <source>
        <dbReference type="Pfam" id="PF12019"/>
    </source>
</evidence>
<dbReference type="InterPro" id="IPR022346">
    <property type="entry name" value="T2SS_GspH"/>
</dbReference>
<proteinExistence type="inferred from homology"/>
<evidence type="ECO:0000256" key="7">
    <source>
        <dbReference type="ARBA" id="ARBA00022989"/>
    </source>
</evidence>